<dbReference type="AlphaFoldDB" id="A0AAN8FYX3"/>
<keyword evidence="2" id="KW-1185">Reference proteome</keyword>
<name>A0AAN8FYX3_TRICO</name>
<accession>A0AAN8FYX3</accession>
<organism evidence="1 2">
    <name type="scientific">Trichostrongylus colubriformis</name>
    <name type="common">Black scour worm</name>
    <dbReference type="NCBI Taxonomy" id="6319"/>
    <lineage>
        <taxon>Eukaryota</taxon>
        <taxon>Metazoa</taxon>
        <taxon>Ecdysozoa</taxon>
        <taxon>Nematoda</taxon>
        <taxon>Chromadorea</taxon>
        <taxon>Rhabditida</taxon>
        <taxon>Rhabditina</taxon>
        <taxon>Rhabditomorpha</taxon>
        <taxon>Strongyloidea</taxon>
        <taxon>Trichostrongylidae</taxon>
        <taxon>Trichostrongylus</taxon>
    </lineage>
</organism>
<gene>
    <name evidence="1" type="ORF">GCK32_017601</name>
</gene>
<sequence length="240" mass="27652">MVKFRSTRAFAKTPDWPQKSLGNCGKNWQKVRAESRLLKQSRPSQQGFRAVAGLKERHVSMENVPHQFAFLPDGSRFLQYSSSTLHIYFSEQILEKACQVGLCALVADGAHNLQPQVTEKMGQLYTIHGVMANSVDVPLLFAITMRLLGILLEGKYPSMSDLILTLQGCVTTARGALLSAERRRTQRKRLNKRDILRRRRIEREMTRFKLILHRDRAFLRTVTITTYCRRMSRFLTEKVV</sequence>
<dbReference type="EMBL" id="WIXE01000207">
    <property type="protein sequence ID" value="KAK5986797.1"/>
    <property type="molecule type" value="Genomic_DNA"/>
</dbReference>
<proteinExistence type="predicted"/>
<reference evidence="1 2" key="1">
    <citation type="submission" date="2019-10" db="EMBL/GenBank/DDBJ databases">
        <title>Assembly and Annotation for the nematode Trichostrongylus colubriformis.</title>
        <authorList>
            <person name="Martin J."/>
        </authorList>
    </citation>
    <scope>NUCLEOTIDE SEQUENCE [LARGE SCALE GENOMIC DNA]</scope>
    <source>
        <strain evidence="1">G859</strain>
        <tissue evidence="1">Whole worm</tissue>
    </source>
</reference>
<protein>
    <submittedName>
        <fullName evidence="1">Uncharacterized protein</fullName>
    </submittedName>
</protein>
<evidence type="ECO:0000313" key="1">
    <source>
        <dbReference type="EMBL" id="KAK5986797.1"/>
    </source>
</evidence>
<dbReference type="Proteomes" id="UP001331761">
    <property type="component" value="Unassembled WGS sequence"/>
</dbReference>
<comment type="caution">
    <text evidence="1">The sequence shown here is derived from an EMBL/GenBank/DDBJ whole genome shotgun (WGS) entry which is preliminary data.</text>
</comment>
<evidence type="ECO:0000313" key="2">
    <source>
        <dbReference type="Proteomes" id="UP001331761"/>
    </source>
</evidence>